<reference evidence="2" key="1">
    <citation type="submission" date="2023-06" db="EMBL/GenBank/DDBJ databases">
        <title>Survivors Of The Sea: Transcriptome response of Skeletonema marinoi to long-term dormancy.</title>
        <authorList>
            <person name="Pinder M.I.M."/>
            <person name="Kourtchenko O."/>
            <person name="Robertson E.K."/>
            <person name="Larsson T."/>
            <person name="Maumus F."/>
            <person name="Osuna-Cruz C.M."/>
            <person name="Vancaester E."/>
            <person name="Stenow R."/>
            <person name="Vandepoele K."/>
            <person name="Ploug H."/>
            <person name="Bruchert V."/>
            <person name="Godhe A."/>
            <person name="Topel M."/>
        </authorList>
    </citation>
    <scope>NUCLEOTIDE SEQUENCE</scope>
    <source>
        <strain evidence="2">R05AC</strain>
    </source>
</reference>
<dbReference type="EMBL" id="JATAAI010000005">
    <property type="protein sequence ID" value="KAK1745401.1"/>
    <property type="molecule type" value="Genomic_DNA"/>
</dbReference>
<evidence type="ECO:0000313" key="2">
    <source>
        <dbReference type="EMBL" id="KAK1745401.1"/>
    </source>
</evidence>
<proteinExistence type="predicted"/>
<name>A0AAD8YF74_9STRA</name>
<feature type="signal peptide" evidence="1">
    <location>
        <begin position="1"/>
        <end position="23"/>
    </location>
</feature>
<accession>A0AAD8YF74</accession>
<feature type="chain" id="PRO_5042278959" evidence="1">
    <location>
        <begin position="24"/>
        <end position="251"/>
    </location>
</feature>
<keyword evidence="3" id="KW-1185">Reference proteome</keyword>
<evidence type="ECO:0000256" key="1">
    <source>
        <dbReference type="SAM" id="SignalP"/>
    </source>
</evidence>
<dbReference type="Proteomes" id="UP001224775">
    <property type="component" value="Unassembled WGS sequence"/>
</dbReference>
<protein>
    <submittedName>
        <fullName evidence="2">Uncharacterized protein</fullName>
    </submittedName>
</protein>
<organism evidence="2 3">
    <name type="scientific">Skeletonema marinoi</name>
    <dbReference type="NCBI Taxonomy" id="267567"/>
    <lineage>
        <taxon>Eukaryota</taxon>
        <taxon>Sar</taxon>
        <taxon>Stramenopiles</taxon>
        <taxon>Ochrophyta</taxon>
        <taxon>Bacillariophyta</taxon>
        <taxon>Coscinodiscophyceae</taxon>
        <taxon>Thalassiosirophycidae</taxon>
        <taxon>Thalassiosirales</taxon>
        <taxon>Skeletonemataceae</taxon>
        <taxon>Skeletonema</taxon>
        <taxon>Skeletonema marinoi-dohrnii complex</taxon>
    </lineage>
</organism>
<comment type="caution">
    <text evidence="2">The sequence shown here is derived from an EMBL/GenBank/DDBJ whole genome shotgun (WGS) entry which is preliminary data.</text>
</comment>
<evidence type="ECO:0000313" key="3">
    <source>
        <dbReference type="Proteomes" id="UP001224775"/>
    </source>
</evidence>
<sequence>MKSFLSALTIASAAHAFAPSAHSTKHHSTTTALHATTQNDDAAGGSRRQFLQKATMGILSSTTLLTPQFANADSTTSLDSYATSIETSTALLSQSLGHALSSIDGLNAQAQRLGSSPSSSYTHSIAVLDGMNSQAKRLINDLSTSEEILSTITSQSKAITSNEDSYRQITYDVSHATSVLDGLMAQSRRLVSASKAQENGYTSDEQIVYMLSVLDGLNAQARRLDGGAGGRGEDVFKILDELNAKAAKALL</sequence>
<keyword evidence="1" id="KW-0732">Signal</keyword>
<dbReference type="AlphaFoldDB" id="A0AAD8YF74"/>
<gene>
    <name evidence="2" type="ORF">QTG54_003325</name>
</gene>